<dbReference type="InterPro" id="IPR054289">
    <property type="entry name" value="DUF7025"/>
</dbReference>
<dbReference type="Gene3D" id="3.40.50.300">
    <property type="entry name" value="P-loop containing nucleotide triphosphate hydrolases"/>
    <property type="match status" value="1"/>
</dbReference>
<sequence>MLSISSASPSASTSQSQSVDGNDPSRNDTEATSCDTSPETSKLNLSLASSPGPSGGPAKIQTEPENVIIAEALPVVDNGSQVDEPIQAEVTGAAGSTDVQDEVAAETKPEGNGGDQDIDDGYSSDSSGSSIAASQIHYFPHRQTAISRRRVRQHAQHILMTEERIRTLQEQVNILMKIPPEEPPPPPPEPAVEEPPPAPRVVAIPELHFLSWPSFKRKKQMFFGTDMPVTVPAPALFAIDVLHGDPVLFYNQERKKAHLAAPEDVKSDHASEAERDNLPLETIPERIRINSAPLMAVLKKVISRGLGGESQPLVILRPYKPLLYHDSELREKLAALEARWAASHSDKQAHSLDPAEMSGGFDGTDSGTSSAIIAANAVNESTNTAQPASPAAAEEEVDARESVEAVEDGDDASLEPDETREAMEELRCLIRFMDAIAPLMASIRTIPSQASNAAKPEIVKVRFTDLWYLFHPGQDVLSRAKLGSQEVWRVIQVTGGRSYLSIPSDSSPTTGASVQKMRPLILDCYYIDFDGKAFGPVHRQFQITPFEESKDITTLEVFPIDYKPGHLDFVARLNERGQEFVKATKMSHKFFKGRTSVWTPSGQRVMAVDTDKPLHPEEIESAVIVDFDRALQFNPGWTPTFGLGELAGRSYEETREMTVASYGFGSHCFSSDCCENNKILPDFEWDSQRMEDFVSKETILATTVFEQNYTVSPNDFKLFPNRVFGFVLRNRKWGCFPLNCLKDIDKNRSSFDSLELSGHNKEIVVGLVDTHFKDKEAESNGEDGWEDRGFDLVRAKGKGLIILLHGAPGVGKTSTAECVAESNGRPLFPITCGDLGLRPAEVESNLDFNFQLAESWGCVLLLDEADVFLAQRTPNDIERNALVSIFLRALEYYSGILFLTTNRVGSIDEAFRSRIHMSLLYPPLSEQQTIKIWEGQLNRAEVSHPHLKMDKADILAHVRELYRKQMGERNVGWNGRQIRNAMKTAVALAEYDSMLTREKHNTPVQPRLDTRWVDLVEAASSDFETYLERAIGLSNDQYARIISMRADNSSRTTETYGMSNVNMMNTGGSPVGPGPSFAGMGMGGFPQQHQHQIHKPQRTSSIFGTMPGGMTQDDGGQQPASIFGQPHPGPTTIPQTHQPSFQQPYQQQPQAQAQAPQQHQTYSNFFSAAGMPHAPMGQPTGAPPASLYGASAQQSAPVQGLGQFQYPASQHPFQTQNTPVQQPQQQPQQQQPFSQFSGSFGNPAGTMQHSIPQGQVQQGHGQGQPSPFSNPLQPVFQGYPPQAPQAGLVQPQQQPQPAVGAGDGTAQ</sequence>
<feature type="compositionally biased region" description="Low complexity" evidence="1">
    <location>
        <begin position="1212"/>
        <end position="1243"/>
    </location>
</feature>
<dbReference type="InterPro" id="IPR003959">
    <property type="entry name" value="ATPase_AAA_core"/>
</dbReference>
<proteinExistence type="predicted"/>
<reference evidence="3" key="2">
    <citation type="submission" date="2023-06" db="EMBL/GenBank/DDBJ databases">
        <authorList>
            <consortium name="Lawrence Berkeley National Laboratory"/>
            <person name="Haridas S."/>
            <person name="Hensen N."/>
            <person name="Bonometti L."/>
            <person name="Westerberg I."/>
            <person name="Brannstrom I.O."/>
            <person name="Guillou S."/>
            <person name="Cros-Aarteil S."/>
            <person name="Calhoun S."/>
            <person name="Kuo A."/>
            <person name="Mondo S."/>
            <person name="Pangilinan J."/>
            <person name="Riley R."/>
            <person name="Labutti K."/>
            <person name="Andreopoulos B."/>
            <person name="Lipzen A."/>
            <person name="Chen C."/>
            <person name="Yanf M."/>
            <person name="Daum C."/>
            <person name="Ng V."/>
            <person name="Clum A."/>
            <person name="Steindorff A."/>
            <person name="Ohm R."/>
            <person name="Martin F."/>
            <person name="Silar P."/>
            <person name="Natvig D."/>
            <person name="Lalanne C."/>
            <person name="Gautier V."/>
            <person name="Ament-Velasquez S.L."/>
            <person name="Kruys A."/>
            <person name="Hutchinson M.I."/>
            <person name="Powell A.J."/>
            <person name="Barry K."/>
            <person name="Miller A.N."/>
            <person name="Grigoriev I.V."/>
            <person name="Debuchy R."/>
            <person name="Gladieux P."/>
            <person name="Thoren M.H."/>
            <person name="Johannesson H."/>
        </authorList>
    </citation>
    <scope>NUCLEOTIDE SEQUENCE</scope>
    <source>
        <strain evidence="3">CBS 314.62</strain>
    </source>
</reference>
<comment type="caution">
    <text evidence="3">The sequence shown here is derived from an EMBL/GenBank/DDBJ whole genome shotgun (WGS) entry which is preliminary data.</text>
</comment>
<protein>
    <recommendedName>
        <fullName evidence="2">AAA+ ATPase domain-containing protein</fullName>
    </recommendedName>
</protein>
<evidence type="ECO:0000313" key="4">
    <source>
        <dbReference type="Proteomes" id="UP001270362"/>
    </source>
</evidence>
<dbReference type="InterPro" id="IPR027417">
    <property type="entry name" value="P-loop_NTPase"/>
</dbReference>
<feature type="compositionally biased region" description="Polar residues" evidence="1">
    <location>
        <begin position="30"/>
        <end position="48"/>
    </location>
</feature>
<reference evidence="3" key="1">
    <citation type="journal article" date="2023" name="Mol. Phylogenet. Evol.">
        <title>Genome-scale phylogeny and comparative genomics of the fungal order Sordariales.</title>
        <authorList>
            <person name="Hensen N."/>
            <person name="Bonometti L."/>
            <person name="Westerberg I."/>
            <person name="Brannstrom I.O."/>
            <person name="Guillou S."/>
            <person name="Cros-Aarteil S."/>
            <person name="Calhoun S."/>
            <person name="Haridas S."/>
            <person name="Kuo A."/>
            <person name="Mondo S."/>
            <person name="Pangilinan J."/>
            <person name="Riley R."/>
            <person name="LaButti K."/>
            <person name="Andreopoulos B."/>
            <person name="Lipzen A."/>
            <person name="Chen C."/>
            <person name="Yan M."/>
            <person name="Daum C."/>
            <person name="Ng V."/>
            <person name="Clum A."/>
            <person name="Steindorff A."/>
            <person name="Ohm R.A."/>
            <person name="Martin F."/>
            <person name="Silar P."/>
            <person name="Natvig D.O."/>
            <person name="Lalanne C."/>
            <person name="Gautier V."/>
            <person name="Ament-Velasquez S.L."/>
            <person name="Kruys A."/>
            <person name="Hutchinson M.I."/>
            <person name="Powell A.J."/>
            <person name="Barry K."/>
            <person name="Miller A.N."/>
            <person name="Grigoriev I.V."/>
            <person name="Debuchy R."/>
            <person name="Gladieux P."/>
            <person name="Hiltunen Thoren M."/>
            <person name="Johannesson H."/>
        </authorList>
    </citation>
    <scope>NUCLEOTIDE SEQUENCE</scope>
    <source>
        <strain evidence="3">CBS 314.62</strain>
    </source>
</reference>
<gene>
    <name evidence="3" type="ORF">B0T22DRAFT_463752</name>
</gene>
<feature type="region of interest" description="Disordered" evidence="1">
    <location>
        <begin position="1209"/>
        <end position="1307"/>
    </location>
</feature>
<feature type="compositionally biased region" description="Low complexity" evidence="1">
    <location>
        <begin position="1"/>
        <end position="18"/>
    </location>
</feature>
<feature type="region of interest" description="Disordered" evidence="1">
    <location>
        <begin position="380"/>
        <end position="420"/>
    </location>
</feature>
<name>A0AAE0XDT4_9PEZI</name>
<accession>A0AAE0XDT4</accession>
<feature type="compositionally biased region" description="Low complexity" evidence="1">
    <location>
        <begin position="1284"/>
        <end position="1300"/>
    </location>
</feature>
<feature type="domain" description="AAA+ ATPase" evidence="2">
    <location>
        <begin position="798"/>
        <end position="923"/>
    </location>
</feature>
<dbReference type="Pfam" id="PF22942">
    <property type="entry name" value="DUF7025"/>
    <property type="match status" value="1"/>
</dbReference>
<dbReference type="Proteomes" id="UP001270362">
    <property type="component" value="Unassembled WGS sequence"/>
</dbReference>
<keyword evidence="4" id="KW-1185">Reference proteome</keyword>
<evidence type="ECO:0000313" key="3">
    <source>
        <dbReference type="EMBL" id="KAK3690517.1"/>
    </source>
</evidence>
<evidence type="ECO:0000259" key="2">
    <source>
        <dbReference type="SMART" id="SM00382"/>
    </source>
</evidence>
<feature type="compositionally biased region" description="Acidic residues" evidence="1">
    <location>
        <begin position="393"/>
        <end position="416"/>
    </location>
</feature>
<dbReference type="InterPro" id="IPR056599">
    <property type="entry name" value="AAA_lid_fung"/>
</dbReference>
<dbReference type="SUPFAM" id="SSF52540">
    <property type="entry name" value="P-loop containing nucleoside triphosphate hydrolases"/>
    <property type="match status" value="1"/>
</dbReference>
<dbReference type="SMART" id="SM00382">
    <property type="entry name" value="AAA"/>
    <property type="match status" value="1"/>
</dbReference>
<dbReference type="Pfam" id="PF00004">
    <property type="entry name" value="AAA"/>
    <property type="match status" value="1"/>
</dbReference>
<dbReference type="InterPro" id="IPR003593">
    <property type="entry name" value="AAA+_ATPase"/>
</dbReference>
<dbReference type="PANTHER" id="PTHR46411:SF2">
    <property type="entry name" value="AAA+ ATPASE DOMAIN-CONTAINING PROTEIN"/>
    <property type="match status" value="1"/>
</dbReference>
<dbReference type="CDD" id="cd19481">
    <property type="entry name" value="RecA-like_protease"/>
    <property type="match status" value="1"/>
</dbReference>
<dbReference type="GO" id="GO:0016887">
    <property type="term" value="F:ATP hydrolysis activity"/>
    <property type="evidence" value="ECO:0007669"/>
    <property type="project" value="InterPro"/>
</dbReference>
<feature type="region of interest" description="Disordered" evidence="1">
    <location>
        <begin position="1"/>
        <end position="65"/>
    </location>
</feature>
<evidence type="ECO:0000256" key="1">
    <source>
        <dbReference type="SAM" id="MobiDB-lite"/>
    </source>
</evidence>
<organism evidence="3 4">
    <name type="scientific">Podospora appendiculata</name>
    <dbReference type="NCBI Taxonomy" id="314037"/>
    <lineage>
        <taxon>Eukaryota</taxon>
        <taxon>Fungi</taxon>
        <taxon>Dikarya</taxon>
        <taxon>Ascomycota</taxon>
        <taxon>Pezizomycotina</taxon>
        <taxon>Sordariomycetes</taxon>
        <taxon>Sordariomycetidae</taxon>
        <taxon>Sordariales</taxon>
        <taxon>Podosporaceae</taxon>
        <taxon>Podospora</taxon>
    </lineage>
</organism>
<dbReference type="EMBL" id="JAULSO010000002">
    <property type="protein sequence ID" value="KAK3690517.1"/>
    <property type="molecule type" value="Genomic_DNA"/>
</dbReference>
<dbReference type="PANTHER" id="PTHR46411">
    <property type="entry name" value="FAMILY ATPASE, PUTATIVE-RELATED"/>
    <property type="match status" value="1"/>
</dbReference>
<dbReference type="GO" id="GO:0005524">
    <property type="term" value="F:ATP binding"/>
    <property type="evidence" value="ECO:0007669"/>
    <property type="project" value="InterPro"/>
</dbReference>
<dbReference type="Pfam" id="PF23232">
    <property type="entry name" value="AAA_lid_13"/>
    <property type="match status" value="1"/>
</dbReference>
<feature type="compositionally biased region" description="Low complexity" evidence="1">
    <location>
        <begin position="1135"/>
        <end position="1163"/>
    </location>
</feature>
<feature type="region of interest" description="Disordered" evidence="1">
    <location>
        <begin position="1104"/>
        <end position="1194"/>
    </location>
</feature>
<feature type="region of interest" description="Disordered" evidence="1">
    <location>
        <begin position="90"/>
        <end position="129"/>
    </location>
</feature>